<dbReference type="KEGG" id="afr:AFE_1326"/>
<dbReference type="EMBL" id="CP001219">
    <property type="protein sequence ID" value="ACK79879.1"/>
    <property type="molecule type" value="Genomic_DNA"/>
</dbReference>
<dbReference type="AlphaFoldDB" id="B7J9D1"/>
<dbReference type="PANTHER" id="PTHR36180">
    <property type="entry name" value="DNA-BINDING PROTEIN-RELATED-RELATED"/>
    <property type="match status" value="1"/>
</dbReference>
<evidence type="ECO:0000313" key="2">
    <source>
        <dbReference type="EMBL" id="ACK79879.1"/>
    </source>
</evidence>
<organism evidence="2 3">
    <name type="scientific">Acidithiobacillus ferrooxidans (strain ATCC 23270 / DSM 14882 / CIP 104768 / NCIMB 8455)</name>
    <name type="common">Ferrobacillus ferrooxidans (strain ATCC 23270)</name>
    <dbReference type="NCBI Taxonomy" id="243159"/>
    <lineage>
        <taxon>Bacteria</taxon>
        <taxon>Pseudomonadati</taxon>
        <taxon>Pseudomonadota</taxon>
        <taxon>Acidithiobacillia</taxon>
        <taxon>Acidithiobacillales</taxon>
        <taxon>Acidithiobacillaceae</taxon>
        <taxon>Acidithiobacillus</taxon>
    </lineage>
</organism>
<evidence type="ECO:0000259" key="1">
    <source>
        <dbReference type="Pfam" id="PF08346"/>
    </source>
</evidence>
<reference evidence="2 3" key="1">
    <citation type="journal article" date="2008" name="BMC Genomics">
        <title>Acidithiobacillus ferrooxidans metabolism: from genome sequence to industrial applications.</title>
        <authorList>
            <person name="Valdes J."/>
            <person name="Pedroso I."/>
            <person name="Quatrini R."/>
            <person name="Dodson R.J."/>
            <person name="Tettelin H."/>
            <person name="Blake R.II."/>
            <person name="Eisen J.A."/>
            <person name="Holmes D.S."/>
        </authorList>
    </citation>
    <scope>NUCLEOTIDE SEQUENCE [LARGE SCALE GENOMIC DNA]</scope>
    <source>
        <strain evidence="3">ATCC 23270 / DSM 14882 / CIP 104768 / NCIMB 8455</strain>
    </source>
</reference>
<dbReference type="GeneID" id="65282307"/>
<dbReference type="Proteomes" id="UP000001362">
    <property type="component" value="Chromosome"/>
</dbReference>
<dbReference type="eggNOG" id="COG3561">
    <property type="taxonomic scope" value="Bacteria"/>
</dbReference>
<dbReference type="RefSeq" id="WP_012606997.1">
    <property type="nucleotide sequence ID" value="NC_011761.1"/>
</dbReference>
<gene>
    <name evidence="2" type="ordered locus">AFE_1326</name>
</gene>
<keyword evidence="3" id="KW-1185">Reference proteome</keyword>
<dbReference type="Pfam" id="PF08346">
    <property type="entry name" value="AntA"/>
    <property type="match status" value="1"/>
</dbReference>
<feature type="domain" description="AntA/AntB antirepressor" evidence="1">
    <location>
        <begin position="21"/>
        <end position="109"/>
    </location>
</feature>
<proteinExistence type="predicted"/>
<dbReference type="STRING" id="243159.AFE_1326"/>
<dbReference type="PaxDb" id="243159-AFE_1326"/>
<evidence type="ECO:0000313" key="3">
    <source>
        <dbReference type="Proteomes" id="UP000001362"/>
    </source>
</evidence>
<dbReference type="InterPro" id="IPR013557">
    <property type="entry name" value="AntA/B_antirep"/>
</dbReference>
<accession>B7J9D1</accession>
<sequence length="230" mass="26533">MERNPLVITEKAVGRRSEKTVNARDLHAFLEVGRDFTNWIKNRIKQWGFVEGKDYIRLEGLISPILASKGRKENVCSPVLASKGRGGHNVTEYALTLDMAKHLSMIERSRRGHEAREYFIECERRYRGLREQTAPVPPDTTRTPEELASLLHLYAASVKAHKANGLNQFQAVLGARRVLLKQYQFDINHHLILNDVEYLARVGMVSNEREKQDRRFWFPDEIDDGPNTTH</sequence>
<dbReference type="PANTHER" id="PTHR36180:SF1">
    <property type="entry name" value="ANTA_ANTB ANTIREPRESSOR DOMAIN-CONTAINING PROTEIN"/>
    <property type="match status" value="1"/>
</dbReference>
<protein>
    <recommendedName>
        <fullName evidence="1">AntA/AntB antirepressor domain-containing protein</fullName>
    </recommendedName>
</protein>
<name>B7J9D1_ACIF2</name>
<dbReference type="HOGENOM" id="CLU_114031_0_0_6"/>